<evidence type="ECO:0000256" key="3">
    <source>
        <dbReference type="ARBA" id="ARBA00011952"/>
    </source>
</evidence>
<dbReference type="RefSeq" id="WP_227011216.1">
    <property type="nucleotide sequence ID" value="NZ_BMKI01000001.1"/>
</dbReference>
<dbReference type="InterPro" id="IPR010551">
    <property type="entry name" value="G6P_isomerase_prok"/>
</dbReference>
<dbReference type="InterPro" id="IPR014710">
    <property type="entry name" value="RmlC-like_jellyroll"/>
</dbReference>
<dbReference type="CDD" id="cd02218">
    <property type="entry name" value="cupin_PGI"/>
    <property type="match status" value="1"/>
</dbReference>
<reference evidence="9" key="1">
    <citation type="journal article" date="2019" name="Int. J. Syst. Evol. Microbiol.">
        <title>The Global Catalogue of Microorganisms (GCM) 10K type strain sequencing project: providing services to taxonomists for standard genome sequencing and annotation.</title>
        <authorList>
            <consortium name="The Broad Institute Genomics Platform"/>
            <consortium name="The Broad Institute Genome Sequencing Center for Infectious Disease"/>
            <person name="Wu L."/>
            <person name="Ma J."/>
        </authorList>
    </citation>
    <scope>NUCLEOTIDE SEQUENCE [LARGE SCALE GENOMIC DNA]</scope>
    <source>
        <strain evidence="9">CGMCC 1.15942</strain>
    </source>
</reference>
<evidence type="ECO:0000256" key="5">
    <source>
        <dbReference type="ARBA" id="ARBA00023152"/>
    </source>
</evidence>
<accession>A0ABQ1NKR4</accession>
<dbReference type="Gene3D" id="2.60.120.10">
    <property type="entry name" value="Jelly Rolls"/>
    <property type="match status" value="1"/>
</dbReference>
<gene>
    <name evidence="8" type="ORF">GCM10011573_06710</name>
</gene>
<dbReference type="SUPFAM" id="SSF51182">
    <property type="entry name" value="RmlC-like cupins"/>
    <property type="match status" value="1"/>
</dbReference>
<evidence type="ECO:0000256" key="2">
    <source>
        <dbReference type="ARBA" id="ARBA00006542"/>
    </source>
</evidence>
<keyword evidence="5" id="KW-0324">Glycolysis</keyword>
<organism evidence="8 9">
    <name type="scientific">Enterococcus wangshanyuanii</name>
    <dbReference type="NCBI Taxonomy" id="2005703"/>
    <lineage>
        <taxon>Bacteria</taxon>
        <taxon>Bacillati</taxon>
        <taxon>Bacillota</taxon>
        <taxon>Bacilli</taxon>
        <taxon>Lactobacillales</taxon>
        <taxon>Enterococcaceae</taxon>
        <taxon>Enterococcus</taxon>
    </lineage>
</organism>
<dbReference type="InterPro" id="IPR011051">
    <property type="entry name" value="RmlC_Cupin_sf"/>
</dbReference>
<evidence type="ECO:0000256" key="6">
    <source>
        <dbReference type="ARBA" id="ARBA00029321"/>
    </source>
</evidence>
<evidence type="ECO:0000313" key="9">
    <source>
        <dbReference type="Proteomes" id="UP000630615"/>
    </source>
</evidence>
<dbReference type="EC" id="5.3.1.9" evidence="3"/>
<evidence type="ECO:0000256" key="1">
    <source>
        <dbReference type="ARBA" id="ARBA00004926"/>
    </source>
</evidence>
<comment type="pathway">
    <text evidence="1">Carbohydrate degradation; glycolysis; D-glyceraldehyde 3-phosphate and glycerone phosphate from D-glucose: step 2/4.</text>
</comment>
<evidence type="ECO:0000256" key="4">
    <source>
        <dbReference type="ARBA" id="ARBA00022432"/>
    </source>
</evidence>
<dbReference type="Proteomes" id="UP000630615">
    <property type="component" value="Unassembled WGS sequence"/>
</dbReference>
<keyword evidence="9" id="KW-1185">Reference proteome</keyword>
<feature type="domain" description="Glucose-6-phosphate isomerase prokaryote" evidence="7">
    <location>
        <begin position="50"/>
        <end position="204"/>
    </location>
</feature>
<keyword evidence="4" id="KW-0312">Gluconeogenesis</keyword>
<evidence type="ECO:0000313" key="8">
    <source>
        <dbReference type="EMBL" id="GGC79720.1"/>
    </source>
</evidence>
<name>A0ABQ1NKR4_9ENTE</name>
<protein>
    <recommendedName>
        <fullName evidence="3">glucose-6-phosphate isomerase</fullName>
        <ecNumber evidence="3">5.3.1.9</ecNumber>
    </recommendedName>
</protein>
<evidence type="ECO:0000259" key="7">
    <source>
        <dbReference type="Pfam" id="PF06560"/>
    </source>
</evidence>
<comment type="similarity">
    <text evidence="2">Belongs to the archaeal-type GPI family.</text>
</comment>
<comment type="caution">
    <text evidence="8">The sequence shown here is derived from an EMBL/GenBank/DDBJ whole genome shotgun (WGS) entry which is preliminary data.</text>
</comment>
<dbReference type="EMBL" id="BMKI01000001">
    <property type="protein sequence ID" value="GGC79720.1"/>
    <property type="molecule type" value="Genomic_DNA"/>
</dbReference>
<comment type="catalytic activity">
    <reaction evidence="6">
        <text>alpha-D-glucose 6-phosphate = beta-D-fructose 6-phosphate</text>
        <dbReference type="Rhea" id="RHEA:11816"/>
        <dbReference type="ChEBI" id="CHEBI:57634"/>
        <dbReference type="ChEBI" id="CHEBI:58225"/>
        <dbReference type="EC" id="5.3.1.9"/>
    </reaction>
</comment>
<dbReference type="Pfam" id="PF06560">
    <property type="entry name" value="GPI"/>
    <property type="match status" value="1"/>
</dbReference>
<proteinExistence type="inferred from homology"/>
<sequence length="259" mass="29872">MMNFSQNLPVCLNESELSLTFGKDLFHPADLERRYLNDIRSSLLDPQAKGPEVLYTIAMDVGKIKDRDDLQKRNLLYGMVAYNDGLIGNELVRSQGHIHAVSASCGSSTPEVYEIWQGKAYIYMQEFVSENAGRCFAIIAEPGDIVIVPPNWAHYTVNASQSEKMLFGAWCIRDYSFDYQEIRAKQGLAFYPVMEGKQVIWKRNPQYDQSELTIKLARAYPEFFLSKNHLYEQYEENNSCFDFVTDPLAYKALWEHFQP</sequence>